<reference evidence="2 4" key="2">
    <citation type="journal article" date="2018" name="Plant J.">
        <title>The Physcomitrella patens chromosome-scale assembly reveals moss genome structure and evolution.</title>
        <authorList>
            <person name="Lang D."/>
            <person name="Ullrich K.K."/>
            <person name="Murat F."/>
            <person name="Fuchs J."/>
            <person name="Jenkins J."/>
            <person name="Haas F.B."/>
            <person name="Piednoel M."/>
            <person name="Gundlach H."/>
            <person name="Van Bel M."/>
            <person name="Meyberg R."/>
            <person name="Vives C."/>
            <person name="Morata J."/>
            <person name="Symeonidi A."/>
            <person name="Hiss M."/>
            <person name="Muchero W."/>
            <person name="Kamisugi Y."/>
            <person name="Saleh O."/>
            <person name="Blanc G."/>
            <person name="Decker E.L."/>
            <person name="van Gessel N."/>
            <person name="Grimwood J."/>
            <person name="Hayes R.D."/>
            <person name="Graham S.W."/>
            <person name="Gunter L.E."/>
            <person name="McDaniel S.F."/>
            <person name="Hoernstein S.N.W."/>
            <person name="Larsson A."/>
            <person name="Li F.W."/>
            <person name="Perroud P.F."/>
            <person name="Phillips J."/>
            <person name="Ranjan P."/>
            <person name="Rokshar D.S."/>
            <person name="Rothfels C.J."/>
            <person name="Schneider L."/>
            <person name="Shu S."/>
            <person name="Stevenson D.W."/>
            <person name="Thummler F."/>
            <person name="Tillich M."/>
            <person name="Villarreal Aguilar J.C."/>
            <person name="Widiez T."/>
            <person name="Wong G.K."/>
            <person name="Wymore A."/>
            <person name="Zhang Y."/>
            <person name="Zimmer A.D."/>
            <person name="Quatrano R.S."/>
            <person name="Mayer K.F.X."/>
            <person name="Goodstein D."/>
            <person name="Casacuberta J.M."/>
            <person name="Vandepoele K."/>
            <person name="Reski R."/>
            <person name="Cuming A.C."/>
            <person name="Tuskan G.A."/>
            <person name="Maumus F."/>
            <person name="Salse J."/>
            <person name="Schmutz J."/>
            <person name="Rensing S.A."/>
        </authorList>
    </citation>
    <scope>NUCLEOTIDE SEQUENCE [LARGE SCALE GENOMIC DNA]</scope>
    <source>
        <strain evidence="3 4">cv. Gransden 2004</strain>
    </source>
</reference>
<dbReference type="Gramene" id="Pp3c4_14900V3.1">
    <property type="protein sequence ID" value="Pp3c4_14900V3.1"/>
    <property type="gene ID" value="Pp3c4_14900"/>
</dbReference>
<feature type="region of interest" description="Disordered" evidence="1">
    <location>
        <begin position="336"/>
        <end position="389"/>
    </location>
</feature>
<dbReference type="EMBL" id="ABEU02000004">
    <property type="protein sequence ID" value="PNR55331.1"/>
    <property type="molecule type" value="Genomic_DNA"/>
</dbReference>
<dbReference type="Proteomes" id="UP000006727">
    <property type="component" value="Chromosome 4"/>
</dbReference>
<feature type="compositionally biased region" description="Polar residues" evidence="1">
    <location>
        <begin position="345"/>
        <end position="366"/>
    </location>
</feature>
<protein>
    <submittedName>
        <fullName evidence="2 3">Uncharacterized protein</fullName>
    </submittedName>
</protein>
<proteinExistence type="predicted"/>
<reference evidence="3" key="3">
    <citation type="submission" date="2020-12" db="UniProtKB">
        <authorList>
            <consortium name="EnsemblPlants"/>
        </authorList>
    </citation>
    <scope>IDENTIFICATION</scope>
</reference>
<accession>A0A2K1KNJ0</accession>
<evidence type="ECO:0000313" key="3">
    <source>
        <dbReference type="EnsemblPlants" id="Pp3c4_14900V3.1"/>
    </source>
</evidence>
<gene>
    <name evidence="3" type="primary">LOC112281070</name>
    <name evidence="2" type="ORF">PHYPA_006228</name>
</gene>
<dbReference type="EnsemblPlants" id="Pp3c4_14900V3.1">
    <property type="protein sequence ID" value="Pp3c4_14900V3.1"/>
    <property type="gene ID" value="Pp3c4_14900"/>
</dbReference>
<dbReference type="STRING" id="3218.A0A2K1KNJ0"/>
<keyword evidence="4" id="KW-1185">Reference proteome</keyword>
<name>A0A2K1KNJ0_PHYPA</name>
<sequence length="584" mass="65939">MHNNMEYVPKVPSESTENGWDEGAQATNPAALADSRNGDSRRRVSGTGLYEPPPAEELVRKQLVHEKVTKIVGDLDMTPRIIKAAGDMEPKLWQESVTSLQSPLIHGIKKELHERNLKMKTFTASKKFENYFFVLKGSENRPMPTVIESTMGCKEEVVAREVITKTAVAQRRKQRGVWSELGKPFTCLGVPNLHASRDPPMPEPPYGADSFDKLKNFDFFPVPPVTNEQREQMAAAAEEAQMSPSKRRRAQQLKHSQAASEMDRMLTIMGLLFFHDSDHVKFPKAPLLATDKIAKLIRQGGAYIERIEEGMMKSVARRVTVAPAEGEQYVLGAGGKAIPVYTDGPPSTATKSVSETISRPTSSMKDQSAPSPPTTPKSKSPKASKKYPPRDDSLVFGWKKKRLELRLELERELEDDIIMREDRREQWRSSSPFSAEVANNVFKLLNKHSGRLSPDTTAAWNHALQNYNAAQTHRTSAWEVRMLSIKRFYERVVVFTEHQPSADPLLDVLIFMLKDWLENGGKMKKALLEHLCAGLARLPEEIVVLGRMGCVMPVLSFICKELRITSHEFKIIMKNTHLDRYHLF</sequence>
<dbReference type="PaxDb" id="3218-PP1S13_447V6.1"/>
<dbReference type="AlphaFoldDB" id="A0A2K1KNJ0"/>
<organism evidence="2">
    <name type="scientific">Physcomitrium patens</name>
    <name type="common">Spreading-leaved earth moss</name>
    <name type="synonym">Physcomitrella patens</name>
    <dbReference type="NCBI Taxonomy" id="3218"/>
    <lineage>
        <taxon>Eukaryota</taxon>
        <taxon>Viridiplantae</taxon>
        <taxon>Streptophyta</taxon>
        <taxon>Embryophyta</taxon>
        <taxon>Bryophyta</taxon>
        <taxon>Bryophytina</taxon>
        <taxon>Bryopsida</taxon>
        <taxon>Funariidae</taxon>
        <taxon>Funariales</taxon>
        <taxon>Funariaceae</taxon>
        <taxon>Physcomitrium</taxon>
    </lineage>
</organism>
<reference evidence="2 4" key="1">
    <citation type="journal article" date="2008" name="Science">
        <title>The Physcomitrella genome reveals evolutionary insights into the conquest of land by plants.</title>
        <authorList>
            <person name="Rensing S."/>
            <person name="Lang D."/>
            <person name="Zimmer A."/>
            <person name="Terry A."/>
            <person name="Salamov A."/>
            <person name="Shapiro H."/>
            <person name="Nishiyama T."/>
            <person name="Perroud P.-F."/>
            <person name="Lindquist E."/>
            <person name="Kamisugi Y."/>
            <person name="Tanahashi T."/>
            <person name="Sakakibara K."/>
            <person name="Fujita T."/>
            <person name="Oishi K."/>
            <person name="Shin-I T."/>
            <person name="Kuroki Y."/>
            <person name="Toyoda A."/>
            <person name="Suzuki Y."/>
            <person name="Hashimoto A."/>
            <person name="Yamaguchi K."/>
            <person name="Sugano A."/>
            <person name="Kohara Y."/>
            <person name="Fujiyama A."/>
            <person name="Anterola A."/>
            <person name="Aoki S."/>
            <person name="Ashton N."/>
            <person name="Barbazuk W.B."/>
            <person name="Barker E."/>
            <person name="Bennetzen J."/>
            <person name="Bezanilla M."/>
            <person name="Blankenship R."/>
            <person name="Cho S.H."/>
            <person name="Dutcher S."/>
            <person name="Estelle M."/>
            <person name="Fawcett J.A."/>
            <person name="Gundlach H."/>
            <person name="Hanada K."/>
            <person name="Heyl A."/>
            <person name="Hicks K.A."/>
            <person name="Hugh J."/>
            <person name="Lohr M."/>
            <person name="Mayer K."/>
            <person name="Melkozernov A."/>
            <person name="Murata T."/>
            <person name="Nelson D."/>
            <person name="Pils B."/>
            <person name="Prigge M."/>
            <person name="Reiss B."/>
            <person name="Renner T."/>
            <person name="Rombauts S."/>
            <person name="Rushton P."/>
            <person name="Sanderfoot A."/>
            <person name="Schween G."/>
            <person name="Shiu S.-H."/>
            <person name="Stueber K."/>
            <person name="Theodoulou F.L."/>
            <person name="Tu H."/>
            <person name="Van de Peer Y."/>
            <person name="Verrier P.J."/>
            <person name="Waters E."/>
            <person name="Wood A."/>
            <person name="Yang L."/>
            <person name="Cove D."/>
            <person name="Cuming A."/>
            <person name="Hasebe M."/>
            <person name="Lucas S."/>
            <person name="Mishler D.B."/>
            <person name="Reski R."/>
            <person name="Grigoriev I."/>
            <person name="Quatrano R.S."/>
            <person name="Boore J.L."/>
        </authorList>
    </citation>
    <scope>NUCLEOTIDE SEQUENCE [LARGE SCALE GENOMIC DNA]</scope>
    <source>
        <strain evidence="3 4">cv. Gransden 2004</strain>
    </source>
</reference>
<evidence type="ECO:0000313" key="2">
    <source>
        <dbReference type="EMBL" id="PNR55331.1"/>
    </source>
</evidence>
<dbReference type="OrthoDB" id="1938490at2759"/>
<dbReference type="OMA" id="THRTSAW"/>
<feature type="region of interest" description="Disordered" evidence="1">
    <location>
        <begin position="1"/>
        <end position="53"/>
    </location>
</feature>
<evidence type="ECO:0000256" key="1">
    <source>
        <dbReference type="SAM" id="MobiDB-lite"/>
    </source>
</evidence>
<evidence type="ECO:0000313" key="4">
    <source>
        <dbReference type="Proteomes" id="UP000006727"/>
    </source>
</evidence>